<evidence type="ECO:0000313" key="4">
    <source>
        <dbReference type="EMBL" id="OAQ99598.1"/>
    </source>
</evidence>
<keyword evidence="2" id="KW-0808">Transferase</keyword>
<dbReference type="GO" id="GO:0000139">
    <property type="term" value="C:Golgi membrane"/>
    <property type="evidence" value="ECO:0007669"/>
    <property type="project" value="TreeGrafter"/>
</dbReference>
<dbReference type="InterPro" id="IPR008630">
    <property type="entry name" value="Glyco_trans_34"/>
</dbReference>
<dbReference type="PANTHER" id="PTHR31306">
    <property type="entry name" value="ALPHA-1,6-MANNOSYLTRANSFERASE MNN11-RELATED"/>
    <property type="match status" value="1"/>
</dbReference>
<protein>
    <submittedName>
        <fullName evidence="4">Uncharacterized protein</fullName>
    </submittedName>
</protein>
<dbReference type="Proteomes" id="UP000243081">
    <property type="component" value="Unassembled WGS sequence"/>
</dbReference>
<feature type="coiled-coil region" evidence="3">
    <location>
        <begin position="330"/>
        <end position="357"/>
    </location>
</feature>
<sequence>MRSQFQLRSLPAPAKPHALPRIAKVSMLYGKPNSMYEGAIQSHTRHAARWGYPMHVLRQDIAAGFWNKPTYLLAMIVNELSKPADERIEWMMWVTHKCHVHRHKSCYASSNMLLTFPLQTRDRWVDADSILINPEIPAEIFLPPADLADIHAVATKDHNGLNTGIIFVRVHPWTVTMLSETIGYPLHHPEVGLGGNADQDVMAGIFKKQQGGPDGAGYANDVIYIPRPLINAYEFSHGFEGERGSFIVHFPGMEEARWSHMAGWLSAIEKTPGKWEVPLPETPHANTTDVFWRQVRAARAAIRSTERDLASSDKVVAGTERDVNDAKLAVELMKDALREQSDDLELMQARIAELERLRTVIGWNGESEE</sequence>
<evidence type="ECO:0000256" key="1">
    <source>
        <dbReference type="ARBA" id="ARBA00022676"/>
    </source>
</evidence>
<accession>A0A179ID49</accession>
<gene>
    <name evidence="4" type="ORF">LLEC1_05921</name>
</gene>
<dbReference type="Pfam" id="PF05637">
    <property type="entry name" value="Glyco_transf_34"/>
    <property type="match status" value="1"/>
</dbReference>
<keyword evidence="1" id="KW-0328">Glycosyltransferase</keyword>
<keyword evidence="3" id="KW-0175">Coiled coil</keyword>
<evidence type="ECO:0000256" key="3">
    <source>
        <dbReference type="SAM" id="Coils"/>
    </source>
</evidence>
<dbReference type="PANTHER" id="PTHR31306:SF8">
    <property type="entry name" value="GLYCOSYLTRANSFERASE FAMILY 34 PROTEIN"/>
    <property type="match status" value="1"/>
</dbReference>
<dbReference type="AlphaFoldDB" id="A0A179ID49"/>
<reference evidence="4 5" key="1">
    <citation type="submission" date="2016-03" db="EMBL/GenBank/DDBJ databases">
        <title>Fine-scale spatial genetic structure of a fungal parasite of coffee scale insects.</title>
        <authorList>
            <person name="Jackson D."/>
            <person name="Zemenick K.A."/>
            <person name="Malloure B."/>
            <person name="Quandt C.A."/>
            <person name="James T.Y."/>
        </authorList>
    </citation>
    <scope>NUCLEOTIDE SEQUENCE [LARGE SCALE GENOMIC DNA]</scope>
    <source>
        <strain evidence="4 5">UM487</strain>
    </source>
</reference>
<keyword evidence="5" id="KW-1185">Reference proteome</keyword>
<dbReference type="EMBL" id="LUKN01002137">
    <property type="protein sequence ID" value="OAQ99598.1"/>
    <property type="molecule type" value="Genomic_DNA"/>
</dbReference>
<comment type="caution">
    <text evidence="4">The sequence shown here is derived from an EMBL/GenBank/DDBJ whole genome shotgun (WGS) entry which is preliminary data.</text>
</comment>
<dbReference type="OMA" id="FWNKPSY"/>
<dbReference type="OrthoDB" id="407658at2759"/>
<dbReference type="GO" id="GO:0006487">
    <property type="term" value="P:protein N-linked glycosylation"/>
    <property type="evidence" value="ECO:0007669"/>
    <property type="project" value="TreeGrafter"/>
</dbReference>
<proteinExistence type="predicted"/>
<dbReference type="GO" id="GO:0016757">
    <property type="term" value="F:glycosyltransferase activity"/>
    <property type="evidence" value="ECO:0007669"/>
    <property type="project" value="UniProtKB-KW"/>
</dbReference>
<name>A0A179ID49_CORDF</name>
<organism evidence="4 5">
    <name type="scientific">Cordyceps confragosa</name>
    <name type="common">Lecanicillium lecanii</name>
    <dbReference type="NCBI Taxonomy" id="2714763"/>
    <lineage>
        <taxon>Eukaryota</taxon>
        <taxon>Fungi</taxon>
        <taxon>Dikarya</taxon>
        <taxon>Ascomycota</taxon>
        <taxon>Pezizomycotina</taxon>
        <taxon>Sordariomycetes</taxon>
        <taxon>Hypocreomycetidae</taxon>
        <taxon>Hypocreales</taxon>
        <taxon>Cordycipitaceae</taxon>
        <taxon>Akanthomyces</taxon>
    </lineage>
</organism>
<evidence type="ECO:0000256" key="2">
    <source>
        <dbReference type="ARBA" id="ARBA00022679"/>
    </source>
</evidence>
<evidence type="ECO:0000313" key="5">
    <source>
        <dbReference type="Proteomes" id="UP000243081"/>
    </source>
</evidence>